<dbReference type="CDD" id="cd02966">
    <property type="entry name" value="TlpA_like_family"/>
    <property type="match status" value="1"/>
</dbReference>
<comment type="caution">
    <text evidence="7">The sequence shown here is derived from an EMBL/GenBank/DDBJ whole genome shotgun (WGS) entry which is preliminary data.</text>
</comment>
<reference evidence="7 8" key="1">
    <citation type="submission" date="2016-04" db="EMBL/GenBank/DDBJ databases">
        <title>Draft genome sequence of freshwater magnetotactic bacteria Magnetospirillum marisnigri SP-1 and Magnetospirillum moscoviense BB-1.</title>
        <authorList>
            <person name="Koziaeva V."/>
            <person name="Dziuba M.V."/>
            <person name="Ivanov T.M."/>
            <person name="Kuznetsov B."/>
            <person name="Grouzdev D.S."/>
        </authorList>
    </citation>
    <scope>NUCLEOTIDE SEQUENCE [LARGE SCALE GENOMIC DNA]</scope>
    <source>
        <strain evidence="7 8">SP-1</strain>
    </source>
</reference>
<dbReference type="OrthoDB" id="9799347at2"/>
<dbReference type="STRING" id="1285242.A6A04_14395"/>
<dbReference type="InterPro" id="IPR013766">
    <property type="entry name" value="Thioredoxin_domain"/>
</dbReference>
<keyword evidence="5" id="KW-0732">Signal</keyword>
<accession>A0A178MTI8</accession>
<dbReference type="GO" id="GO:0016853">
    <property type="term" value="F:isomerase activity"/>
    <property type="evidence" value="ECO:0007669"/>
    <property type="project" value="UniProtKB-KW"/>
</dbReference>
<feature type="domain" description="Thioredoxin" evidence="6">
    <location>
        <begin position="36"/>
        <end position="178"/>
    </location>
</feature>
<comment type="subcellular location">
    <subcellularLocation>
        <location evidence="1">Cell envelope</location>
    </subcellularLocation>
</comment>
<dbReference type="InterPro" id="IPR013740">
    <property type="entry name" value="Redoxin"/>
</dbReference>
<dbReference type="EMBL" id="LWQT01000040">
    <property type="protein sequence ID" value="OAN53144.1"/>
    <property type="molecule type" value="Genomic_DNA"/>
</dbReference>
<dbReference type="PANTHER" id="PTHR42852:SF6">
    <property type="entry name" value="THIOL:DISULFIDE INTERCHANGE PROTEIN DSBE"/>
    <property type="match status" value="1"/>
</dbReference>
<keyword evidence="2" id="KW-0201">Cytochrome c-type biogenesis</keyword>
<dbReference type="PANTHER" id="PTHR42852">
    <property type="entry name" value="THIOL:DISULFIDE INTERCHANGE PROTEIN DSBE"/>
    <property type="match status" value="1"/>
</dbReference>
<keyword evidence="3" id="KW-1015">Disulfide bond</keyword>
<name>A0A178MTI8_9PROT</name>
<sequence length="197" mass="20597">MTRRALLIALGLAAGGALLGLPAQAATKTTQGLIIHDAPRPVPEIDIRDGDGKPAGLDGLKGRAVLLNLWASWCMPCVAELPALDRLKPVAAAKDIEVVALSLDRGGKVTAVNTFARLGIKALDIRTDEARAAAEKLGVSVLPVSLLLDRQGREVARYVGAADWEGAVAARLLEAVAAGRPLTRDMEPPQVRPTTAP</sequence>
<dbReference type="Pfam" id="PF08534">
    <property type="entry name" value="Redoxin"/>
    <property type="match status" value="1"/>
</dbReference>
<dbReference type="InterPro" id="IPR050553">
    <property type="entry name" value="Thioredoxin_ResA/DsbE_sf"/>
</dbReference>
<evidence type="ECO:0000313" key="7">
    <source>
        <dbReference type="EMBL" id="OAN53144.1"/>
    </source>
</evidence>
<dbReference type="PROSITE" id="PS51352">
    <property type="entry name" value="THIOREDOXIN_2"/>
    <property type="match status" value="1"/>
</dbReference>
<dbReference type="InterPro" id="IPR006311">
    <property type="entry name" value="TAT_signal"/>
</dbReference>
<feature type="chain" id="PRO_5008092228" evidence="5">
    <location>
        <begin position="26"/>
        <end position="197"/>
    </location>
</feature>
<dbReference type="GO" id="GO:0017004">
    <property type="term" value="P:cytochrome complex assembly"/>
    <property type="evidence" value="ECO:0007669"/>
    <property type="project" value="UniProtKB-KW"/>
</dbReference>
<dbReference type="RefSeq" id="WP_068490280.1">
    <property type="nucleotide sequence ID" value="NZ_LWQT01000040.1"/>
</dbReference>
<dbReference type="InterPro" id="IPR036249">
    <property type="entry name" value="Thioredoxin-like_sf"/>
</dbReference>
<proteinExistence type="predicted"/>
<evidence type="ECO:0000256" key="3">
    <source>
        <dbReference type="ARBA" id="ARBA00023157"/>
    </source>
</evidence>
<dbReference type="SUPFAM" id="SSF52833">
    <property type="entry name" value="Thioredoxin-like"/>
    <property type="match status" value="1"/>
</dbReference>
<dbReference type="PROSITE" id="PS51318">
    <property type="entry name" value="TAT"/>
    <property type="match status" value="1"/>
</dbReference>
<evidence type="ECO:0000256" key="5">
    <source>
        <dbReference type="SAM" id="SignalP"/>
    </source>
</evidence>
<evidence type="ECO:0000256" key="4">
    <source>
        <dbReference type="ARBA" id="ARBA00023284"/>
    </source>
</evidence>
<dbReference type="GO" id="GO:0016491">
    <property type="term" value="F:oxidoreductase activity"/>
    <property type="evidence" value="ECO:0007669"/>
    <property type="project" value="InterPro"/>
</dbReference>
<keyword evidence="4" id="KW-0676">Redox-active center</keyword>
<organism evidence="7 8">
    <name type="scientific">Paramagnetospirillum marisnigri</name>
    <dbReference type="NCBI Taxonomy" id="1285242"/>
    <lineage>
        <taxon>Bacteria</taxon>
        <taxon>Pseudomonadati</taxon>
        <taxon>Pseudomonadota</taxon>
        <taxon>Alphaproteobacteria</taxon>
        <taxon>Rhodospirillales</taxon>
        <taxon>Magnetospirillaceae</taxon>
        <taxon>Paramagnetospirillum</taxon>
    </lineage>
</organism>
<feature type="signal peptide" evidence="5">
    <location>
        <begin position="1"/>
        <end position="25"/>
    </location>
</feature>
<evidence type="ECO:0000256" key="2">
    <source>
        <dbReference type="ARBA" id="ARBA00022748"/>
    </source>
</evidence>
<dbReference type="AlphaFoldDB" id="A0A178MTI8"/>
<keyword evidence="7" id="KW-0413">Isomerase</keyword>
<evidence type="ECO:0000259" key="6">
    <source>
        <dbReference type="PROSITE" id="PS51352"/>
    </source>
</evidence>
<keyword evidence="8" id="KW-1185">Reference proteome</keyword>
<dbReference type="GO" id="GO:0030313">
    <property type="term" value="C:cell envelope"/>
    <property type="evidence" value="ECO:0007669"/>
    <property type="project" value="UniProtKB-SubCell"/>
</dbReference>
<gene>
    <name evidence="7" type="ORF">A6A04_14395</name>
</gene>
<evidence type="ECO:0000256" key="1">
    <source>
        <dbReference type="ARBA" id="ARBA00004196"/>
    </source>
</evidence>
<protein>
    <submittedName>
        <fullName evidence="7">Thiol-disulfide isomerase</fullName>
    </submittedName>
</protein>
<dbReference type="Proteomes" id="UP000078428">
    <property type="component" value="Unassembled WGS sequence"/>
</dbReference>
<evidence type="ECO:0000313" key="8">
    <source>
        <dbReference type="Proteomes" id="UP000078428"/>
    </source>
</evidence>
<dbReference type="Gene3D" id="3.40.30.10">
    <property type="entry name" value="Glutaredoxin"/>
    <property type="match status" value="1"/>
</dbReference>